<dbReference type="AlphaFoldDB" id="A0A1F5S488"/>
<evidence type="ECO:0000313" key="2">
    <source>
        <dbReference type="Proteomes" id="UP000178323"/>
    </source>
</evidence>
<gene>
    <name evidence="1" type="ORF">A2Y83_04510</name>
</gene>
<comment type="caution">
    <text evidence="1">The sequence shown here is derived from an EMBL/GenBank/DDBJ whole genome shotgun (WGS) entry which is preliminary data.</text>
</comment>
<dbReference type="Proteomes" id="UP000178323">
    <property type="component" value="Unassembled WGS sequence"/>
</dbReference>
<proteinExistence type="predicted"/>
<name>A0A1F5S488_9BACT</name>
<dbReference type="EMBL" id="MFFS01000060">
    <property type="protein sequence ID" value="OGF21510.1"/>
    <property type="molecule type" value="Genomic_DNA"/>
</dbReference>
<protein>
    <submittedName>
        <fullName evidence="1">Uncharacterized protein</fullName>
    </submittedName>
</protein>
<reference evidence="1 2" key="1">
    <citation type="journal article" date="2016" name="Nat. Commun.">
        <title>Thousands of microbial genomes shed light on interconnected biogeochemical processes in an aquifer system.</title>
        <authorList>
            <person name="Anantharaman K."/>
            <person name="Brown C.T."/>
            <person name="Hug L.A."/>
            <person name="Sharon I."/>
            <person name="Castelle C.J."/>
            <person name="Probst A.J."/>
            <person name="Thomas B.C."/>
            <person name="Singh A."/>
            <person name="Wilkins M.J."/>
            <person name="Karaoz U."/>
            <person name="Brodie E.L."/>
            <person name="Williams K.H."/>
            <person name="Hubbard S.S."/>
            <person name="Banfield J.F."/>
        </authorList>
    </citation>
    <scope>NUCLEOTIDE SEQUENCE [LARGE SCALE GENOMIC DNA]</scope>
</reference>
<evidence type="ECO:0000313" key="1">
    <source>
        <dbReference type="EMBL" id="OGF21510.1"/>
    </source>
</evidence>
<accession>A0A1F5S488</accession>
<organism evidence="1 2">
    <name type="scientific">Candidatus Falkowbacteria bacterium RBG_13_39_14</name>
    <dbReference type="NCBI Taxonomy" id="1797985"/>
    <lineage>
        <taxon>Bacteria</taxon>
        <taxon>Candidatus Falkowiibacteriota</taxon>
    </lineage>
</organism>
<sequence length="73" mass="8509">MLQIAFNKRTKISFNPSKIKEIFDLSAQLSKLTEELLEENALYSKEFLTGLEKSEKNLKEGRTKEIKSLQEIF</sequence>